<evidence type="ECO:0000259" key="3">
    <source>
        <dbReference type="SMART" id="SM00822"/>
    </source>
</evidence>
<evidence type="ECO:0000256" key="2">
    <source>
        <dbReference type="ARBA" id="ARBA00023002"/>
    </source>
</evidence>
<accession>A0ABT4RDA0</accession>
<dbReference type="SUPFAM" id="SSF51735">
    <property type="entry name" value="NAD(P)-binding Rossmann-fold domains"/>
    <property type="match status" value="1"/>
</dbReference>
<dbReference type="PANTHER" id="PTHR43477:SF1">
    <property type="entry name" value="DIHYDROANTICAPSIN 7-DEHYDROGENASE"/>
    <property type="match status" value="1"/>
</dbReference>
<dbReference type="InterPro" id="IPR002347">
    <property type="entry name" value="SDR_fam"/>
</dbReference>
<reference evidence="4" key="1">
    <citation type="submission" date="2022-10" db="EMBL/GenBank/DDBJ databases">
        <title>The WGS of Solirubrobacter sp. CPCC 204708.</title>
        <authorList>
            <person name="Jiang Z."/>
        </authorList>
    </citation>
    <scope>NUCLEOTIDE SEQUENCE</scope>
    <source>
        <strain evidence="4">CPCC 204708</strain>
    </source>
</reference>
<protein>
    <submittedName>
        <fullName evidence="4">SDR family oxidoreductase</fullName>
    </submittedName>
</protein>
<proteinExistence type="inferred from homology"/>
<dbReference type="PANTHER" id="PTHR43477">
    <property type="entry name" value="DIHYDROANTICAPSIN 7-DEHYDROGENASE"/>
    <property type="match status" value="1"/>
</dbReference>
<gene>
    <name evidence="4" type="ORF">OJ962_03265</name>
</gene>
<organism evidence="4 5">
    <name type="scientific">Solirubrobacter deserti</name>
    <dbReference type="NCBI Taxonomy" id="2282478"/>
    <lineage>
        <taxon>Bacteria</taxon>
        <taxon>Bacillati</taxon>
        <taxon>Actinomycetota</taxon>
        <taxon>Thermoleophilia</taxon>
        <taxon>Solirubrobacterales</taxon>
        <taxon>Solirubrobacteraceae</taxon>
        <taxon>Solirubrobacter</taxon>
    </lineage>
</organism>
<feature type="domain" description="Ketoreductase" evidence="3">
    <location>
        <begin position="8"/>
        <end position="183"/>
    </location>
</feature>
<keyword evidence="2" id="KW-0560">Oxidoreductase</keyword>
<name>A0ABT4RDA0_9ACTN</name>
<dbReference type="EMBL" id="JAPCID010000004">
    <property type="protein sequence ID" value="MDA0136502.1"/>
    <property type="molecule type" value="Genomic_DNA"/>
</dbReference>
<comment type="similarity">
    <text evidence="1">Belongs to the short-chain dehydrogenases/reductases (SDR) family.</text>
</comment>
<dbReference type="RefSeq" id="WP_202955351.1">
    <property type="nucleotide sequence ID" value="NZ_JAPCID010000004.1"/>
</dbReference>
<evidence type="ECO:0000313" key="5">
    <source>
        <dbReference type="Proteomes" id="UP001147700"/>
    </source>
</evidence>
<dbReference type="SMART" id="SM00822">
    <property type="entry name" value="PKS_KR"/>
    <property type="match status" value="1"/>
</dbReference>
<evidence type="ECO:0000256" key="1">
    <source>
        <dbReference type="ARBA" id="ARBA00006484"/>
    </source>
</evidence>
<dbReference type="Pfam" id="PF13561">
    <property type="entry name" value="adh_short_C2"/>
    <property type="match status" value="1"/>
</dbReference>
<dbReference type="PRINTS" id="PR00081">
    <property type="entry name" value="GDHRDH"/>
</dbReference>
<comment type="caution">
    <text evidence="4">The sequence shown here is derived from an EMBL/GenBank/DDBJ whole genome shotgun (WGS) entry which is preliminary data.</text>
</comment>
<dbReference type="InterPro" id="IPR057326">
    <property type="entry name" value="KR_dom"/>
</dbReference>
<dbReference type="PRINTS" id="PR00080">
    <property type="entry name" value="SDRFAMILY"/>
</dbReference>
<dbReference type="CDD" id="cd05233">
    <property type="entry name" value="SDR_c"/>
    <property type="match status" value="1"/>
</dbReference>
<evidence type="ECO:0000313" key="4">
    <source>
        <dbReference type="EMBL" id="MDA0136502.1"/>
    </source>
</evidence>
<dbReference type="InterPro" id="IPR051122">
    <property type="entry name" value="SDR_DHRS6-like"/>
</dbReference>
<dbReference type="InterPro" id="IPR036291">
    <property type="entry name" value="NAD(P)-bd_dom_sf"/>
</dbReference>
<keyword evidence="5" id="KW-1185">Reference proteome</keyword>
<dbReference type="InterPro" id="IPR020904">
    <property type="entry name" value="Sc_DH/Rdtase_CS"/>
</dbReference>
<dbReference type="PROSITE" id="PS00061">
    <property type="entry name" value="ADH_SHORT"/>
    <property type="match status" value="1"/>
</dbReference>
<dbReference type="Proteomes" id="UP001147700">
    <property type="component" value="Unassembled WGS sequence"/>
</dbReference>
<sequence>MNEDLSGRTALVTGATSGIGRAVAVRLAAAGADVIAVGRSHERGEDVVAEIADAGGSARFVAADVSDPDGIRALVEAVGAVDVLVNNAGLALWGPTEALAVEDFDALFATNVRGPYFLVAAFAPGMAERGEGSIVNIGSMAGSVGLPGSAAYGATKAALESMTRAWATEYSPRGVRVNSVAPGPTYTAAGTREELEAWAPSLPLNRVADPREIAELVVFLASARGSFATGGTFPVDGGRTAV</sequence>
<dbReference type="Gene3D" id="3.40.50.720">
    <property type="entry name" value="NAD(P)-binding Rossmann-like Domain"/>
    <property type="match status" value="1"/>
</dbReference>